<dbReference type="EMBL" id="FWXD01000005">
    <property type="protein sequence ID" value="SMC21094.1"/>
    <property type="molecule type" value="Genomic_DNA"/>
</dbReference>
<evidence type="ECO:0000313" key="2">
    <source>
        <dbReference type="Proteomes" id="UP000192761"/>
    </source>
</evidence>
<proteinExistence type="predicted"/>
<reference evidence="1 2" key="1">
    <citation type="submission" date="2017-04" db="EMBL/GenBank/DDBJ databases">
        <authorList>
            <person name="Afonso C.L."/>
            <person name="Miller P.J."/>
            <person name="Scott M.A."/>
            <person name="Spackman E."/>
            <person name="Goraichik I."/>
            <person name="Dimitrov K.M."/>
            <person name="Suarez D.L."/>
            <person name="Swayne D.E."/>
        </authorList>
    </citation>
    <scope>NUCLEOTIDE SEQUENCE [LARGE SCALE GENOMIC DNA]</scope>
    <source>
        <strain evidence="1 2">DSM 23236</strain>
    </source>
</reference>
<dbReference type="STRING" id="1121001.SAMN02745857_01116"/>
<accession>A0A1W1XBE0</accession>
<dbReference type="Proteomes" id="UP000192761">
    <property type="component" value="Unassembled WGS sequence"/>
</dbReference>
<protein>
    <submittedName>
        <fullName evidence="1">Uncharacterized protein</fullName>
    </submittedName>
</protein>
<gene>
    <name evidence="1" type="ORF">SAMN02745857_01116</name>
</gene>
<name>A0A1W1XBE0_9NEIS</name>
<dbReference type="AlphaFoldDB" id="A0A1W1XBE0"/>
<organism evidence="1 2">
    <name type="scientific">Andreprevotia lacus DSM 23236</name>
    <dbReference type="NCBI Taxonomy" id="1121001"/>
    <lineage>
        <taxon>Bacteria</taxon>
        <taxon>Pseudomonadati</taxon>
        <taxon>Pseudomonadota</taxon>
        <taxon>Betaproteobacteria</taxon>
        <taxon>Neisseriales</taxon>
        <taxon>Chitinibacteraceae</taxon>
        <taxon>Andreprevotia</taxon>
    </lineage>
</organism>
<sequence>MRGWLGSWRGDCQKPYIQQRCRSKLYAGYELMSTESVSTQLVDQRVRNRIIEYLAMLATHESDPLAWDLAETINQWEDWVHSPAGEDQFLCPTYSPDECAHLVAVDKAWSAFADATPVLLGDDAAEMQRPEWRVLVLAACAALEVMMQRGRLPEDHQAHGSVGA</sequence>
<keyword evidence="2" id="KW-1185">Reference proteome</keyword>
<evidence type="ECO:0000313" key="1">
    <source>
        <dbReference type="EMBL" id="SMC21094.1"/>
    </source>
</evidence>